<comment type="caution">
    <text evidence="1">The sequence shown here is derived from an EMBL/GenBank/DDBJ whole genome shotgun (WGS) entry which is preliminary data.</text>
</comment>
<keyword evidence="2" id="KW-1185">Reference proteome</keyword>
<feature type="non-terminal residue" evidence="1">
    <location>
        <position position="1"/>
    </location>
</feature>
<proteinExistence type="predicted"/>
<evidence type="ECO:0000313" key="1">
    <source>
        <dbReference type="EMBL" id="MCI35975.1"/>
    </source>
</evidence>
<dbReference type="AlphaFoldDB" id="A0A392RK27"/>
<accession>A0A392RK27</accession>
<evidence type="ECO:0000313" key="2">
    <source>
        <dbReference type="Proteomes" id="UP000265520"/>
    </source>
</evidence>
<sequence>SNGDVKWLNTVAINFWYGGKSICKNVSAPTLKSNLA</sequence>
<organism evidence="1 2">
    <name type="scientific">Trifolium medium</name>
    <dbReference type="NCBI Taxonomy" id="97028"/>
    <lineage>
        <taxon>Eukaryota</taxon>
        <taxon>Viridiplantae</taxon>
        <taxon>Streptophyta</taxon>
        <taxon>Embryophyta</taxon>
        <taxon>Tracheophyta</taxon>
        <taxon>Spermatophyta</taxon>
        <taxon>Magnoliopsida</taxon>
        <taxon>eudicotyledons</taxon>
        <taxon>Gunneridae</taxon>
        <taxon>Pentapetalae</taxon>
        <taxon>rosids</taxon>
        <taxon>fabids</taxon>
        <taxon>Fabales</taxon>
        <taxon>Fabaceae</taxon>
        <taxon>Papilionoideae</taxon>
        <taxon>50 kb inversion clade</taxon>
        <taxon>NPAAA clade</taxon>
        <taxon>Hologalegina</taxon>
        <taxon>IRL clade</taxon>
        <taxon>Trifolieae</taxon>
        <taxon>Trifolium</taxon>
    </lineage>
</organism>
<protein>
    <submittedName>
        <fullName evidence="1">Uncharacterized protein</fullName>
    </submittedName>
</protein>
<dbReference type="Proteomes" id="UP000265520">
    <property type="component" value="Unassembled WGS sequence"/>
</dbReference>
<reference evidence="1 2" key="1">
    <citation type="journal article" date="2018" name="Front. Plant Sci.">
        <title>Red Clover (Trifolium pratense) and Zigzag Clover (T. medium) - A Picture of Genomic Similarities and Differences.</title>
        <authorList>
            <person name="Dluhosova J."/>
            <person name="Istvanek J."/>
            <person name="Nedelnik J."/>
            <person name="Repkova J."/>
        </authorList>
    </citation>
    <scope>NUCLEOTIDE SEQUENCE [LARGE SCALE GENOMIC DNA]</scope>
    <source>
        <strain evidence="2">cv. 10/8</strain>
        <tissue evidence="1">Leaf</tissue>
    </source>
</reference>
<name>A0A392RK27_9FABA</name>
<dbReference type="EMBL" id="LXQA010228946">
    <property type="protein sequence ID" value="MCI35975.1"/>
    <property type="molecule type" value="Genomic_DNA"/>
</dbReference>